<dbReference type="CDD" id="cd00130">
    <property type="entry name" value="PAS"/>
    <property type="match status" value="1"/>
</dbReference>
<dbReference type="Gene3D" id="3.30.450.20">
    <property type="entry name" value="PAS domain"/>
    <property type="match status" value="1"/>
</dbReference>
<evidence type="ECO:0000256" key="5">
    <source>
        <dbReference type="ARBA" id="ARBA00022777"/>
    </source>
</evidence>
<accession>A0A4R3QNY1</accession>
<evidence type="ECO:0000259" key="7">
    <source>
        <dbReference type="PROSITE" id="PS50111"/>
    </source>
</evidence>
<dbReference type="InterPro" id="IPR013655">
    <property type="entry name" value="PAS_fold_3"/>
</dbReference>
<evidence type="ECO:0000259" key="8">
    <source>
        <dbReference type="PROSITE" id="PS50112"/>
    </source>
</evidence>
<dbReference type="EMBL" id="SMBH01000001">
    <property type="protein sequence ID" value="TCU20066.1"/>
    <property type="molecule type" value="Genomic_DNA"/>
</dbReference>
<feature type="domain" description="PAC" evidence="9">
    <location>
        <begin position="111"/>
        <end position="163"/>
    </location>
</feature>
<dbReference type="PRINTS" id="PR00260">
    <property type="entry name" value="CHEMTRNSDUCR"/>
</dbReference>
<proteinExistence type="predicted"/>
<dbReference type="PROSITE" id="PS50113">
    <property type="entry name" value="PAC"/>
    <property type="match status" value="1"/>
</dbReference>
<sequence length="289" mass="32891">MVAVLFRRVMRRRAFGHCPAVCRDPKVARFLPALKDGFPRAIPMSGFLYRCRADENYTMLEMTNGIERIFGYRADEIIGNRTRTFTSIMCEEDVPIMDQVVGLALEQRTDWTMEYRIRHRDGNFVWVTETGGGVWDENGELLYLEGSIINIKSLYQRIDEQTAGMRVTASKTNEILQSLRYLKLLAVNAGIEVARAGTAGSGFAVLAADMRALANASEEAARAISNAQRKSGRGLSARPRLLRIVMRERYYDRRQAFLVTIQLADFHRHSNRRMRDVDTGESNGLAKDW</sequence>
<dbReference type="SUPFAM" id="SSF55785">
    <property type="entry name" value="PYP-like sensor domain (PAS domain)"/>
    <property type="match status" value="1"/>
</dbReference>
<dbReference type="GO" id="GO:0006935">
    <property type="term" value="P:chemotaxis"/>
    <property type="evidence" value="ECO:0007669"/>
    <property type="project" value="InterPro"/>
</dbReference>
<dbReference type="GO" id="GO:0004673">
    <property type="term" value="F:protein histidine kinase activity"/>
    <property type="evidence" value="ECO:0007669"/>
    <property type="project" value="UniProtKB-EC"/>
</dbReference>
<comment type="catalytic activity">
    <reaction evidence="1">
        <text>ATP + protein L-histidine = ADP + protein N-phospho-L-histidine.</text>
        <dbReference type="EC" id="2.7.13.3"/>
    </reaction>
</comment>
<keyword evidence="4" id="KW-0808">Transferase</keyword>
<dbReference type="PANTHER" id="PTHR43304">
    <property type="entry name" value="PHYTOCHROME-LIKE PROTEIN CPH1"/>
    <property type="match status" value="1"/>
</dbReference>
<dbReference type="AlphaFoldDB" id="A0A4R3QNY1"/>
<reference evidence="10 11" key="1">
    <citation type="submission" date="2019-03" db="EMBL/GenBank/DDBJ databases">
        <title>Genomic Encyclopedia of Type Strains, Phase IV (KMG-V): Genome sequencing to study the core and pangenomes of soil and plant-associated prokaryotes.</title>
        <authorList>
            <person name="Whitman W."/>
        </authorList>
    </citation>
    <scope>NUCLEOTIDE SEQUENCE [LARGE SCALE GENOMIC DNA]</scope>
    <source>
        <strain evidence="10 11">Hc14</strain>
    </source>
</reference>
<dbReference type="Proteomes" id="UP000294576">
    <property type="component" value="Unassembled WGS sequence"/>
</dbReference>
<dbReference type="InterPro" id="IPR004090">
    <property type="entry name" value="Chemotax_Me-accpt_rcpt"/>
</dbReference>
<dbReference type="InterPro" id="IPR000014">
    <property type="entry name" value="PAS"/>
</dbReference>
<keyword evidence="3" id="KW-0597">Phosphoprotein</keyword>
<evidence type="ECO:0000256" key="1">
    <source>
        <dbReference type="ARBA" id="ARBA00000085"/>
    </source>
</evidence>
<feature type="domain" description="PAS" evidence="8">
    <location>
        <begin position="54"/>
        <end position="108"/>
    </location>
</feature>
<gene>
    <name evidence="10" type="ORF">EV132_101130</name>
</gene>
<dbReference type="InterPro" id="IPR035965">
    <property type="entry name" value="PAS-like_dom_sf"/>
</dbReference>
<evidence type="ECO:0000259" key="9">
    <source>
        <dbReference type="PROSITE" id="PS50113"/>
    </source>
</evidence>
<dbReference type="NCBIfam" id="TIGR00229">
    <property type="entry name" value="sensory_box"/>
    <property type="match status" value="1"/>
</dbReference>
<dbReference type="Pfam" id="PF08447">
    <property type="entry name" value="PAS_3"/>
    <property type="match status" value="1"/>
</dbReference>
<evidence type="ECO:0000313" key="10">
    <source>
        <dbReference type="EMBL" id="TCU20066.1"/>
    </source>
</evidence>
<dbReference type="PROSITE" id="PS50112">
    <property type="entry name" value="PAS"/>
    <property type="match status" value="1"/>
</dbReference>
<dbReference type="Pfam" id="PF00015">
    <property type="entry name" value="MCPsignal"/>
    <property type="match status" value="1"/>
</dbReference>
<name>A0A4R3QNY1_RHISU</name>
<dbReference type="GO" id="GO:0004888">
    <property type="term" value="F:transmembrane signaling receptor activity"/>
    <property type="evidence" value="ECO:0007669"/>
    <property type="project" value="InterPro"/>
</dbReference>
<dbReference type="InterPro" id="IPR052162">
    <property type="entry name" value="Sensor_kinase/Photoreceptor"/>
</dbReference>
<dbReference type="GO" id="GO:0007165">
    <property type="term" value="P:signal transduction"/>
    <property type="evidence" value="ECO:0007669"/>
    <property type="project" value="UniProtKB-KW"/>
</dbReference>
<evidence type="ECO:0000313" key="11">
    <source>
        <dbReference type="Proteomes" id="UP000294576"/>
    </source>
</evidence>
<organism evidence="10 11">
    <name type="scientific">Rhizobium sullae</name>
    <name type="common">Rhizobium hedysari</name>
    <dbReference type="NCBI Taxonomy" id="50338"/>
    <lineage>
        <taxon>Bacteria</taxon>
        <taxon>Pseudomonadati</taxon>
        <taxon>Pseudomonadota</taxon>
        <taxon>Alphaproteobacteria</taxon>
        <taxon>Hyphomicrobiales</taxon>
        <taxon>Rhizobiaceae</taxon>
        <taxon>Rhizobium/Agrobacterium group</taxon>
        <taxon>Rhizobium</taxon>
    </lineage>
</organism>
<dbReference type="EC" id="2.7.13.3" evidence="2"/>
<dbReference type="Gene3D" id="1.10.287.950">
    <property type="entry name" value="Methyl-accepting chemotaxis protein"/>
    <property type="match status" value="1"/>
</dbReference>
<evidence type="ECO:0000256" key="3">
    <source>
        <dbReference type="ARBA" id="ARBA00022553"/>
    </source>
</evidence>
<dbReference type="PROSITE" id="PS50111">
    <property type="entry name" value="CHEMOTAXIS_TRANSDUC_2"/>
    <property type="match status" value="1"/>
</dbReference>
<evidence type="ECO:0000256" key="2">
    <source>
        <dbReference type="ARBA" id="ARBA00012438"/>
    </source>
</evidence>
<evidence type="ECO:0000256" key="6">
    <source>
        <dbReference type="PROSITE-ProRule" id="PRU00284"/>
    </source>
</evidence>
<comment type="caution">
    <text evidence="10">The sequence shown here is derived from an EMBL/GenBank/DDBJ whole genome shotgun (WGS) entry which is preliminary data.</text>
</comment>
<feature type="domain" description="Methyl-accepting transducer" evidence="7">
    <location>
        <begin position="184"/>
        <end position="226"/>
    </location>
</feature>
<dbReference type="GO" id="GO:0016020">
    <property type="term" value="C:membrane"/>
    <property type="evidence" value="ECO:0007669"/>
    <property type="project" value="InterPro"/>
</dbReference>
<protein>
    <recommendedName>
        <fullName evidence="2">histidine kinase</fullName>
        <ecNumber evidence="2">2.7.13.3</ecNumber>
    </recommendedName>
</protein>
<keyword evidence="5" id="KW-0418">Kinase</keyword>
<dbReference type="PANTHER" id="PTHR43304:SF1">
    <property type="entry name" value="PAC DOMAIN-CONTAINING PROTEIN"/>
    <property type="match status" value="1"/>
</dbReference>
<evidence type="ECO:0000256" key="4">
    <source>
        <dbReference type="ARBA" id="ARBA00022679"/>
    </source>
</evidence>
<dbReference type="InterPro" id="IPR004089">
    <property type="entry name" value="MCPsignal_dom"/>
</dbReference>
<keyword evidence="6" id="KW-0807">Transducer</keyword>
<dbReference type="SUPFAM" id="SSF58104">
    <property type="entry name" value="Methyl-accepting chemotaxis protein (MCP) signaling domain"/>
    <property type="match status" value="1"/>
</dbReference>
<dbReference type="InterPro" id="IPR000700">
    <property type="entry name" value="PAS-assoc_C"/>
</dbReference>